<dbReference type="HOGENOM" id="CLU_039873_0_0_1"/>
<dbReference type="InterPro" id="IPR036390">
    <property type="entry name" value="WH_DNA-bd_sf"/>
</dbReference>
<dbReference type="GO" id="GO:0005829">
    <property type="term" value="C:cytosol"/>
    <property type="evidence" value="ECO:0007669"/>
    <property type="project" value="TreeGrafter"/>
</dbReference>
<dbReference type="PROSITE" id="PS50961">
    <property type="entry name" value="HTH_LA"/>
    <property type="match status" value="1"/>
</dbReference>
<name>G8BQ71_TETPH</name>
<dbReference type="InterPro" id="IPR006630">
    <property type="entry name" value="La_HTH"/>
</dbReference>
<feature type="compositionally biased region" description="Low complexity" evidence="3">
    <location>
        <begin position="81"/>
        <end position="109"/>
    </location>
</feature>
<dbReference type="GO" id="GO:0003723">
    <property type="term" value="F:RNA binding"/>
    <property type="evidence" value="ECO:0007669"/>
    <property type="project" value="UniProtKB-UniRule"/>
</dbReference>
<dbReference type="AlphaFoldDB" id="G8BQ71"/>
<feature type="region of interest" description="Disordered" evidence="3">
    <location>
        <begin position="81"/>
        <end position="178"/>
    </location>
</feature>
<dbReference type="eggNOG" id="KOG2590">
    <property type="taxonomic scope" value="Eukaryota"/>
</dbReference>
<keyword evidence="6" id="KW-1185">Reference proteome</keyword>
<evidence type="ECO:0000313" key="5">
    <source>
        <dbReference type="EMBL" id="CCE62152.1"/>
    </source>
</evidence>
<feature type="compositionally biased region" description="Low complexity" evidence="3">
    <location>
        <begin position="131"/>
        <end position="141"/>
    </location>
</feature>
<dbReference type="SUPFAM" id="SSF46785">
    <property type="entry name" value="Winged helix' DNA-binding domain"/>
    <property type="match status" value="1"/>
</dbReference>
<dbReference type="Pfam" id="PF05383">
    <property type="entry name" value="La"/>
    <property type="match status" value="1"/>
</dbReference>
<dbReference type="GO" id="GO:0045727">
    <property type="term" value="P:positive regulation of translation"/>
    <property type="evidence" value="ECO:0007669"/>
    <property type="project" value="TreeGrafter"/>
</dbReference>
<feature type="domain" description="HTH La-type RNA-binding" evidence="4">
    <location>
        <begin position="184"/>
        <end position="280"/>
    </location>
</feature>
<dbReference type="OrthoDB" id="340227at2759"/>
<evidence type="ECO:0000256" key="3">
    <source>
        <dbReference type="SAM" id="MobiDB-lite"/>
    </source>
</evidence>
<gene>
    <name evidence="5" type="primary">TPHA0B04830</name>
    <name evidence="5" type="ordered locus">TPHA_0B04830</name>
</gene>
<feature type="region of interest" description="Disordered" evidence="3">
    <location>
        <begin position="1"/>
        <end position="33"/>
    </location>
</feature>
<feature type="region of interest" description="Disordered" evidence="3">
    <location>
        <begin position="333"/>
        <end position="354"/>
    </location>
</feature>
<evidence type="ECO:0000256" key="1">
    <source>
        <dbReference type="ARBA" id="ARBA00022884"/>
    </source>
</evidence>
<proteinExistence type="predicted"/>
<evidence type="ECO:0000313" key="6">
    <source>
        <dbReference type="Proteomes" id="UP000005666"/>
    </source>
</evidence>
<feature type="compositionally biased region" description="Polar residues" evidence="3">
    <location>
        <begin position="162"/>
        <end position="178"/>
    </location>
</feature>
<dbReference type="OMA" id="FYRIVNM"/>
<dbReference type="KEGG" id="tpf:TPHA_0B04830"/>
<dbReference type="GO" id="GO:0010494">
    <property type="term" value="C:cytoplasmic stress granule"/>
    <property type="evidence" value="ECO:0007669"/>
    <property type="project" value="EnsemblFungi"/>
</dbReference>
<dbReference type="PANTHER" id="PTHR22792:SF132">
    <property type="entry name" value="LA-RELATED PROTEIN 1"/>
    <property type="match status" value="1"/>
</dbReference>
<dbReference type="PANTHER" id="PTHR22792">
    <property type="entry name" value="LUPUS LA PROTEIN-RELATED"/>
    <property type="match status" value="1"/>
</dbReference>
<reference evidence="5 6" key="1">
    <citation type="journal article" date="2011" name="Proc. Natl. Acad. Sci. U.S.A.">
        <title>Evolutionary erosion of yeast sex chromosomes by mating-type switching accidents.</title>
        <authorList>
            <person name="Gordon J.L."/>
            <person name="Armisen D."/>
            <person name="Proux-Wera E."/>
            <person name="Oheigeartaigh S.S."/>
            <person name="Byrne K.P."/>
            <person name="Wolfe K.H."/>
        </authorList>
    </citation>
    <scope>NUCLEOTIDE SEQUENCE [LARGE SCALE GENOMIC DNA]</scope>
    <source>
        <strain evidence="6">ATCC 24235 / CBS 4417 / NBRC 1672 / NRRL Y-8282 / UCD 70-5</strain>
    </source>
</reference>
<sequence>MSTDIAVAKPVEEVKKPEPVLTPAPVPKSSPWNVVSNSIPVTTIDISSLNKDNAKNTSMPTIKTSSNTKWTPIKASIVVAGSKKSSGNNGNNNVVRRNGKNGKSNNGNRNKTKKPVKPTSQQNENKKNDFNENNSKFNENQDQNDGKQDMGNGFPKKRPFNGQRQSRTGFRPQNKQMHQSEYSLQPIIMAVNNVARQIEYYFSEENLAKDTFLKEKLSKDGYAPLSVIAKFYRIVNLSFNGDANIIMAALREITFNQNAAVEIAFGELQSSAFGEQNVTEQSPELNASILDNYFVRSKNWEASAPSESTTVVSIQKTFVGNDLDQFMIQFNPEPVPVKNEDETPAEVTEPVESN</sequence>
<protein>
    <recommendedName>
        <fullName evidence="4">HTH La-type RNA-binding domain-containing protein</fullName>
    </recommendedName>
</protein>
<dbReference type="EMBL" id="HE612857">
    <property type="protein sequence ID" value="CCE62152.1"/>
    <property type="molecule type" value="Genomic_DNA"/>
</dbReference>
<evidence type="ECO:0000259" key="4">
    <source>
        <dbReference type="PROSITE" id="PS50961"/>
    </source>
</evidence>
<dbReference type="CDD" id="cd07323">
    <property type="entry name" value="LAM"/>
    <property type="match status" value="1"/>
</dbReference>
<evidence type="ECO:0000256" key="2">
    <source>
        <dbReference type="PROSITE-ProRule" id="PRU00332"/>
    </source>
</evidence>
<dbReference type="InterPro" id="IPR045180">
    <property type="entry name" value="La_dom_prot"/>
</dbReference>
<dbReference type="GeneID" id="11535078"/>
<dbReference type="STRING" id="1071381.G8BQ71"/>
<dbReference type="InterPro" id="IPR036388">
    <property type="entry name" value="WH-like_DNA-bd_sf"/>
</dbReference>
<dbReference type="SMART" id="SM00715">
    <property type="entry name" value="LA"/>
    <property type="match status" value="1"/>
</dbReference>
<organism evidence="5 6">
    <name type="scientific">Tetrapisispora phaffii (strain ATCC 24235 / CBS 4417 / NBRC 1672 / NRRL Y-8282 / UCD 70-5)</name>
    <name type="common">Yeast</name>
    <name type="synonym">Fabospora phaffii</name>
    <dbReference type="NCBI Taxonomy" id="1071381"/>
    <lineage>
        <taxon>Eukaryota</taxon>
        <taxon>Fungi</taxon>
        <taxon>Dikarya</taxon>
        <taxon>Ascomycota</taxon>
        <taxon>Saccharomycotina</taxon>
        <taxon>Saccharomycetes</taxon>
        <taxon>Saccharomycetales</taxon>
        <taxon>Saccharomycetaceae</taxon>
        <taxon>Tetrapisispora</taxon>
    </lineage>
</organism>
<dbReference type="RefSeq" id="XP_003684586.1">
    <property type="nucleotide sequence ID" value="XM_003684538.1"/>
</dbReference>
<accession>G8BQ71</accession>
<dbReference type="Proteomes" id="UP000005666">
    <property type="component" value="Chromosome 2"/>
</dbReference>
<keyword evidence="1 2" id="KW-0694">RNA-binding</keyword>
<dbReference type="Gene3D" id="1.10.10.10">
    <property type="entry name" value="Winged helix-like DNA-binding domain superfamily/Winged helix DNA-binding domain"/>
    <property type="match status" value="1"/>
</dbReference>